<dbReference type="Gene3D" id="3.90.280.10">
    <property type="entry name" value="PEBP-like"/>
    <property type="match status" value="1"/>
</dbReference>
<dbReference type="InterPro" id="IPR005247">
    <property type="entry name" value="YbhB_YbcL/LppC-like"/>
</dbReference>
<dbReference type="InterPro" id="IPR008914">
    <property type="entry name" value="PEBP"/>
</dbReference>
<protein>
    <recommendedName>
        <fullName evidence="3">Lipoprotein LppC</fullName>
    </recommendedName>
</protein>
<dbReference type="AlphaFoldDB" id="A0A5E4PJX4"/>
<dbReference type="PANTHER" id="PTHR30289">
    <property type="entry name" value="UNCHARACTERIZED PROTEIN YBCL-RELATED"/>
    <property type="match status" value="1"/>
</dbReference>
<name>A0A5E4PJX4_9COXI</name>
<keyword evidence="2" id="KW-1185">Reference proteome</keyword>
<dbReference type="PANTHER" id="PTHR30289:SF1">
    <property type="entry name" value="PEBP (PHOSPHATIDYLETHANOLAMINE-BINDING PROTEIN) FAMILY PROTEIN"/>
    <property type="match status" value="1"/>
</dbReference>
<accession>A0A5E4PJX4</accession>
<dbReference type="NCBIfam" id="TIGR00481">
    <property type="entry name" value="YbhB/YbcL family Raf kinase inhibitor-like protein"/>
    <property type="match status" value="1"/>
</dbReference>
<evidence type="ECO:0000313" key="2">
    <source>
        <dbReference type="Proteomes" id="UP000324194"/>
    </source>
</evidence>
<evidence type="ECO:0008006" key="3">
    <source>
        <dbReference type="Google" id="ProtNLM"/>
    </source>
</evidence>
<organism evidence="1 2">
    <name type="scientific">Aquicella siphonis</name>
    <dbReference type="NCBI Taxonomy" id="254247"/>
    <lineage>
        <taxon>Bacteria</taxon>
        <taxon>Pseudomonadati</taxon>
        <taxon>Pseudomonadota</taxon>
        <taxon>Gammaproteobacteria</taxon>
        <taxon>Legionellales</taxon>
        <taxon>Coxiellaceae</taxon>
        <taxon>Aquicella</taxon>
    </lineage>
</organism>
<dbReference type="OrthoDB" id="9797506at2"/>
<dbReference type="InterPro" id="IPR036610">
    <property type="entry name" value="PEBP-like_sf"/>
</dbReference>
<evidence type="ECO:0000313" key="1">
    <source>
        <dbReference type="EMBL" id="VVC76596.1"/>
    </source>
</evidence>
<dbReference type="Proteomes" id="UP000324194">
    <property type="component" value="Chromosome 1"/>
</dbReference>
<dbReference type="EMBL" id="LR699119">
    <property type="protein sequence ID" value="VVC76596.1"/>
    <property type="molecule type" value="Genomic_DNA"/>
</dbReference>
<gene>
    <name evidence="1" type="ORF">AQUSIP_19180</name>
</gene>
<dbReference type="RefSeq" id="WP_148339903.1">
    <property type="nucleotide sequence ID" value="NZ_LR699119.1"/>
</dbReference>
<reference evidence="1 2" key="1">
    <citation type="submission" date="2019-08" db="EMBL/GenBank/DDBJ databases">
        <authorList>
            <person name="Guy L."/>
        </authorList>
    </citation>
    <scope>NUCLEOTIDE SEQUENCE [LARGE SCALE GENOMIC DNA]</scope>
    <source>
        <strain evidence="1 2">SGT-108</strain>
    </source>
</reference>
<proteinExistence type="predicted"/>
<dbReference type="KEGG" id="asip:AQUSIP_19180"/>
<dbReference type="SUPFAM" id="SSF49777">
    <property type="entry name" value="PEBP-like"/>
    <property type="match status" value="1"/>
</dbReference>
<dbReference type="Pfam" id="PF01161">
    <property type="entry name" value="PBP"/>
    <property type="match status" value="1"/>
</dbReference>
<dbReference type="CDD" id="cd00865">
    <property type="entry name" value="PEBP_bact_arch"/>
    <property type="match status" value="1"/>
</dbReference>
<sequence>MELSSSAFEHASSIPAKYTCDGDNINPPLSISNVPHGAKCLVLIMDDPDVPRNLRPDGMYDHWIIFNMPPDLKEIPEGHEPPGIHGKTTAGGTRYVGPCPPDREHRYFFKLYALDTLLTLPAKASKLEVQKNMEGHILAQAELMGLYARS</sequence>